<dbReference type="Proteomes" id="UP000752292">
    <property type="component" value="Unassembled WGS sequence"/>
</dbReference>
<evidence type="ECO:0000313" key="3">
    <source>
        <dbReference type="EMBL" id="MBI4251817.1"/>
    </source>
</evidence>
<protein>
    <submittedName>
        <fullName evidence="3">SMP-30/gluconolactonase/LRE family protein</fullName>
    </submittedName>
</protein>
<accession>A0A932ZTH8</accession>
<dbReference type="EMBL" id="JACQRX010000220">
    <property type="protein sequence ID" value="MBI4251817.1"/>
    <property type="molecule type" value="Genomic_DNA"/>
</dbReference>
<dbReference type="SUPFAM" id="SSF63829">
    <property type="entry name" value="Calcium-dependent phosphotriesterase"/>
    <property type="match status" value="1"/>
</dbReference>
<dbReference type="PANTHER" id="PTHR47572:SF4">
    <property type="entry name" value="LACTONASE DRP35"/>
    <property type="match status" value="1"/>
</dbReference>
<dbReference type="InterPro" id="IPR013658">
    <property type="entry name" value="SGL"/>
</dbReference>
<sequence>MNAEVRDERFREVAGDQLEMERIASGFIFTEGPVWHPAERHLTFSDIPGDKMYRWAPAGDGGRGALSVHRQPTRMANGNTYDRQGRMLSCEHNTSRVVREEADGSLTVLASHYQGRQLNSPNDIVVKSDGRIYFTDPAAGRSERYGRFRPQELDFQGFFRVDPDGGNLTLLGGDFIVPNGLCFSKGEDRLFVNDTRRRHIRVFGVQPGGLVSGGAVWAETTGEGEGVPDGMKVDSGDNLYCTGPGGIHVFGPDAACLGVIRTPERAANFTWGGGGMRDLFITATTSVYRTRVKVPGLKLF</sequence>
<dbReference type="PANTHER" id="PTHR47572">
    <property type="entry name" value="LIPOPROTEIN-RELATED"/>
    <property type="match status" value="1"/>
</dbReference>
<proteinExistence type="predicted"/>
<evidence type="ECO:0000256" key="1">
    <source>
        <dbReference type="ARBA" id="ARBA00022801"/>
    </source>
</evidence>
<name>A0A932ZTH8_UNCTE</name>
<organism evidence="3 4">
    <name type="scientific">Tectimicrobiota bacterium</name>
    <dbReference type="NCBI Taxonomy" id="2528274"/>
    <lineage>
        <taxon>Bacteria</taxon>
        <taxon>Pseudomonadati</taxon>
        <taxon>Nitrospinota/Tectimicrobiota group</taxon>
        <taxon>Candidatus Tectimicrobiota</taxon>
    </lineage>
</organism>
<evidence type="ECO:0000313" key="4">
    <source>
        <dbReference type="Proteomes" id="UP000752292"/>
    </source>
</evidence>
<dbReference type="AlphaFoldDB" id="A0A932ZTH8"/>
<reference evidence="3" key="1">
    <citation type="submission" date="2020-07" db="EMBL/GenBank/DDBJ databases">
        <title>Huge and variable diversity of episymbiotic CPR bacteria and DPANN archaea in groundwater ecosystems.</title>
        <authorList>
            <person name="He C.Y."/>
            <person name="Keren R."/>
            <person name="Whittaker M."/>
            <person name="Farag I.F."/>
            <person name="Doudna J."/>
            <person name="Cate J.H.D."/>
            <person name="Banfield J.F."/>
        </authorList>
    </citation>
    <scope>NUCLEOTIDE SEQUENCE</scope>
    <source>
        <strain evidence="3">NC_groundwater_1370_Ag_S-0.2um_69_93</strain>
    </source>
</reference>
<dbReference type="Pfam" id="PF08450">
    <property type="entry name" value="SGL"/>
    <property type="match status" value="1"/>
</dbReference>
<dbReference type="Gene3D" id="2.120.10.30">
    <property type="entry name" value="TolB, C-terminal domain"/>
    <property type="match status" value="1"/>
</dbReference>
<evidence type="ECO:0000259" key="2">
    <source>
        <dbReference type="Pfam" id="PF08450"/>
    </source>
</evidence>
<dbReference type="InterPro" id="IPR011042">
    <property type="entry name" value="6-blade_b-propeller_TolB-like"/>
</dbReference>
<dbReference type="GO" id="GO:0016787">
    <property type="term" value="F:hydrolase activity"/>
    <property type="evidence" value="ECO:0007669"/>
    <property type="project" value="UniProtKB-KW"/>
</dbReference>
<keyword evidence="1" id="KW-0378">Hydrolase</keyword>
<dbReference type="InterPro" id="IPR051262">
    <property type="entry name" value="SMP-30/CGR1_Lactonase"/>
</dbReference>
<comment type="caution">
    <text evidence="3">The sequence shown here is derived from an EMBL/GenBank/DDBJ whole genome shotgun (WGS) entry which is preliminary data.</text>
</comment>
<gene>
    <name evidence="3" type="ORF">HY618_05095</name>
</gene>
<feature type="domain" description="SMP-30/Gluconolactonase/LRE-like region" evidence="2">
    <location>
        <begin position="29"/>
        <end position="284"/>
    </location>
</feature>